<reference evidence="10 11" key="1">
    <citation type="journal article" date="2019" name="Nat. Ecol. Evol.">
        <title>Megaphylogeny resolves global patterns of mushroom evolution.</title>
        <authorList>
            <person name="Varga T."/>
            <person name="Krizsan K."/>
            <person name="Foldi C."/>
            <person name="Dima B."/>
            <person name="Sanchez-Garcia M."/>
            <person name="Sanchez-Ramirez S."/>
            <person name="Szollosi G.J."/>
            <person name="Szarkandi J.G."/>
            <person name="Papp V."/>
            <person name="Albert L."/>
            <person name="Andreopoulos W."/>
            <person name="Angelini C."/>
            <person name="Antonin V."/>
            <person name="Barry K.W."/>
            <person name="Bougher N.L."/>
            <person name="Buchanan P."/>
            <person name="Buyck B."/>
            <person name="Bense V."/>
            <person name="Catcheside P."/>
            <person name="Chovatia M."/>
            <person name="Cooper J."/>
            <person name="Damon W."/>
            <person name="Desjardin D."/>
            <person name="Finy P."/>
            <person name="Geml J."/>
            <person name="Haridas S."/>
            <person name="Hughes K."/>
            <person name="Justo A."/>
            <person name="Karasinski D."/>
            <person name="Kautmanova I."/>
            <person name="Kiss B."/>
            <person name="Kocsube S."/>
            <person name="Kotiranta H."/>
            <person name="LaButti K.M."/>
            <person name="Lechner B.E."/>
            <person name="Liimatainen K."/>
            <person name="Lipzen A."/>
            <person name="Lukacs Z."/>
            <person name="Mihaltcheva S."/>
            <person name="Morgado L.N."/>
            <person name="Niskanen T."/>
            <person name="Noordeloos M.E."/>
            <person name="Ohm R.A."/>
            <person name="Ortiz-Santana B."/>
            <person name="Ovrebo C."/>
            <person name="Racz N."/>
            <person name="Riley R."/>
            <person name="Savchenko A."/>
            <person name="Shiryaev A."/>
            <person name="Soop K."/>
            <person name="Spirin V."/>
            <person name="Szebenyi C."/>
            <person name="Tomsovsky M."/>
            <person name="Tulloss R.E."/>
            <person name="Uehling J."/>
            <person name="Grigoriev I.V."/>
            <person name="Vagvolgyi C."/>
            <person name="Papp T."/>
            <person name="Martin F.M."/>
            <person name="Miettinen O."/>
            <person name="Hibbett D.S."/>
            <person name="Nagy L.G."/>
        </authorList>
    </citation>
    <scope>NUCLEOTIDE SEQUENCE [LARGE SCALE GENOMIC DNA]</scope>
    <source>
        <strain evidence="10 11">CBS 309.79</strain>
    </source>
</reference>
<feature type="compositionally biased region" description="Gly residues" evidence="8">
    <location>
        <begin position="517"/>
        <end position="531"/>
    </location>
</feature>
<feature type="compositionally biased region" description="Basic and acidic residues" evidence="8">
    <location>
        <begin position="1"/>
        <end position="13"/>
    </location>
</feature>
<dbReference type="Pfam" id="PF08911">
    <property type="entry name" value="NUP50"/>
    <property type="match status" value="1"/>
</dbReference>
<feature type="compositionally biased region" description="Low complexity" evidence="8">
    <location>
        <begin position="356"/>
        <end position="365"/>
    </location>
</feature>
<dbReference type="PANTHER" id="PTHR38697:SF1">
    <property type="entry name" value="NUCLEAR PORE COMPLEX PROTEIN SIMILAR TO S. CEREVISIAE NUP2 (EUROFUNG)"/>
    <property type="match status" value="1"/>
</dbReference>
<dbReference type="SUPFAM" id="SSF50729">
    <property type="entry name" value="PH domain-like"/>
    <property type="match status" value="1"/>
</dbReference>
<dbReference type="AlphaFoldDB" id="A0A5C3QIY8"/>
<dbReference type="PANTHER" id="PTHR38697">
    <property type="entry name" value="NUCLEAR PORE COMPLEX PROTEIN SIMILAR TO S. CEREVISIAE NUP2 (EUROFUNG)"/>
    <property type="match status" value="1"/>
</dbReference>
<dbReference type="PROSITE" id="PS50196">
    <property type="entry name" value="RANBD1"/>
    <property type="match status" value="1"/>
</dbReference>
<dbReference type="CDD" id="cd13170">
    <property type="entry name" value="RanBD_NUP50"/>
    <property type="match status" value="1"/>
</dbReference>
<feature type="compositionally biased region" description="Acidic residues" evidence="8">
    <location>
        <begin position="14"/>
        <end position="24"/>
    </location>
</feature>
<dbReference type="STRING" id="1884261.A0A5C3QIY8"/>
<feature type="compositionally biased region" description="Low complexity" evidence="8">
    <location>
        <begin position="49"/>
        <end position="65"/>
    </location>
</feature>
<dbReference type="OrthoDB" id="185618at2759"/>
<name>A0A5C3QIY8_9AGAR</name>
<organism evidence="10 11">
    <name type="scientific">Pterulicium gracile</name>
    <dbReference type="NCBI Taxonomy" id="1884261"/>
    <lineage>
        <taxon>Eukaryota</taxon>
        <taxon>Fungi</taxon>
        <taxon>Dikarya</taxon>
        <taxon>Basidiomycota</taxon>
        <taxon>Agaricomycotina</taxon>
        <taxon>Agaricomycetes</taxon>
        <taxon>Agaricomycetidae</taxon>
        <taxon>Agaricales</taxon>
        <taxon>Pleurotineae</taxon>
        <taxon>Pterulaceae</taxon>
        <taxon>Pterulicium</taxon>
    </lineage>
</organism>
<feature type="compositionally biased region" description="Gly residues" evidence="8">
    <location>
        <begin position="540"/>
        <end position="552"/>
    </location>
</feature>
<dbReference type="GO" id="GO:0005643">
    <property type="term" value="C:nuclear pore"/>
    <property type="evidence" value="ECO:0007669"/>
    <property type="project" value="UniProtKB-SubCell"/>
</dbReference>
<feature type="compositionally biased region" description="Low complexity" evidence="8">
    <location>
        <begin position="414"/>
        <end position="464"/>
    </location>
</feature>
<feature type="compositionally biased region" description="Polar residues" evidence="8">
    <location>
        <begin position="367"/>
        <end position="383"/>
    </location>
</feature>
<keyword evidence="7" id="KW-0539">Nucleus</keyword>
<feature type="compositionally biased region" description="Low complexity" evidence="8">
    <location>
        <begin position="96"/>
        <end position="153"/>
    </location>
</feature>
<evidence type="ECO:0000259" key="9">
    <source>
        <dbReference type="PROSITE" id="PS50196"/>
    </source>
</evidence>
<feature type="domain" description="RanBD1" evidence="9">
    <location>
        <begin position="599"/>
        <end position="671"/>
    </location>
</feature>
<keyword evidence="4" id="KW-0653">Protein transport</keyword>
<feature type="compositionally biased region" description="Low complexity" evidence="8">
    <location>
        <begin position="481"/>
        <end position="496"/>
    </location>
</feature>
<dbReference type="InterPro" id="IPR000156">
    <property type="entry name" value="Ran_bind_dom"/>
</dbReference>
<feature type="region of interest" description="Disordered" evidence="8">
    <location>
        <begin position="206"/>
        <end position="607"/>
    </location>
</feature>
<dbReference type="InterPro" id="IPR011993">
    <property type="entry name" value="PH-like_dom_sf"/>
</dbReference>
<feature type="compositionally biased region" description="Low complexity" evidence="8">
    <location>
        <begin position="237"/>
        <end position="284"/>
    </location>
</feature>
<evidence type="ECO:0000313" key="11">
    <source>
        <dbReference type="Proteomes" id="UP000305067"/>
    </source>
</evidence>
<dbReference type="GO" id="GO:0051028">
    <property type="term" value="P:mRNA transport"/>
    <property type="evidence" value="ECO:0007669"/>
    <property type="project" value="UniProtKB-KW"/>
</dbReference>
<sequence length="725" mass="73063">MKRGAEKQLSKDNFEDDNEEEEQEGQGAFKKANERVLAGRQMKGLPKRSATASTSFGSTSSQSTTVANGGTETPPAPKFGGFGGFGAPASTNPGTPFSFSSPAAPVVSANASQKTKDFASLVSNSGSSSSAGTSAFPPSASQPSSKPASSQPQEEQNDEAEYQYYLSLRGINVSIVTALSKAVDADPFADVSGMLEKYTSLRKQVQKDFDAKKESKPKSAGFGGPSNTSSNLGAPEPSSSPFSAGTSSSSTTTTAAPSFSMPKPPASFSGTSSSASSGVAPFSTKSSTSIQAFAPPKPSSATFPSSTTSNMAKSPEAADKPTGRFAGFGGFGSGTPSTTSDKTQSPETAEKPTGRFAGFAGFGSAKPSESTSTSAFGGSTKVSDWTGFATEKDGKTNLSFEKPTAAPTGNLFNASSSGAGSSFGKSSDSSTITSSAGLFGKPATSSSSGFSFAAPPAATSSKSANAFSFGAPPSSVTPAFGSSAIGAGDAASKDGSTTPTKANVFSGFGTTKTSPGGSLGNPVGFGFGSGFGSTAPATGGAFGSASGSGGSVFSGTGSLSSTGSQDSAKKDEGCDAAGKEEAEGAALVGSSQHDGEGEGEEDEESLYEEKAKCHILSTTDKDGKSTQSWKELGVGIARVKKNKTDGTRRLLMRNSASGRVILNFALYQGFKPTLQTQPKGTLRFIGHSDGEKQTYMLKVAGEAKAKDLLALIDKEVAALSDPKKS</sequence>
<accession>A0A5C3QIY8</accession>
<feature type="compositionally biased region" description="Acidic residues" evidence="8">
    <location>
        <begin position="597"/>
        <end position="606"/>
    </location>
</feature>
<evidence type="ECO:0000256" key="3">
    <source>
        <dbReference type="ARBA" id="ARBA00022816"/>
    </source>
</evidence>
<dbReference type="Pfam" id="PF00638">
    <property type="entry name" value="Ran_BP1"/>
    <property type="match status" value="1"/>
</dbReference>
<evidence type="ECO:0000256" key="4">
    <source>
        <dbReference type="ARBA" id="ARBA00022927"/>
    </source>
</evidence>
<feature type="compositionally biased region" description="Basic and acidic residues" evidence="8">
    <location>
        <begin position="206"/>
        <end position="217"/>
    </location>
</feature>
<evidence type="ECO:0000256" key="2">
    <source>
        <dbReference type="ARBA" id="ARBA00022448"/>
    </source>
</evidence>
<evidence type="ECO:0000313" key="10">
    <source>
        <dbReference type="EMBL" id="TFL01487.1"/>
    </source>
</evidence>
<dbReference type="SMART" id="SM00160">
    <property type="entry name" value="RanBD"/>
    <property type="match status" value="1"/>
</dbReference>
<comment type="subcellular location">
    <subcellularLocation>
        <location evidence="1">Nucleus</location>
        <location evidence="1">Nuclear pore complex</location>
    </subcellularLocation>
</comment>
<dbReference type="InterPro" id="IPR015007">
    <property type="entry name" value="NUP2/50/61"/>
</dbReference>
<dbReference type="InterPro" id="IPR053074">
    <property type="entry name" value="NPC_Nucleoporin"/>
</dbReference>
<evidence type="ECO:0000256" key="8">
    <source>
        <dbReference type="SAM" id="MobiDB-lite"/>
    </source>
</evidence>
<dbReference type="GO" id="GO:0015031">
    <property type="term" value="P:protein transport"/>
    <property type="evidence" value="ECO:0007669"/>
    <property type="project" value="UniProtKB-KW"/>
</dbReference>
<evidence type="ECO:0000256" key="6">
    <source>
        <dbReference type="ARBA" id="ARBA00023132"/>
    </source>
</evidence>
<keyword evidence="11" id="KW-1185">Reference proteome</keyword>
<dbReference type="EMBL" id="ML178825">
    <property type="protein sequence ID" value="TFL01487.1"/>
    <property type="molecule type" value="Genomic_DNA"/>
</dbReference>
<evidence type="ECO:0000256" key="1">
    <source>
        <dbReference type="ARBA" id="ARBA00004567"/>
    </source>
</evidence>
<evidence type="ECO:0000256" key="5">
    <source>
        <dbReference type="ARBA" id="ARBA00023010"/>
    </source>
</evidence>
<gene>
    <name evidence="10" type="ORF">BDV98DRAFT_568155</name>
</gene>
<dbReference type="Proteomes" id="UP000305067">
    <property type="component" value="Unassembled WGS sequence"/>
</dbReference>
<proteinExistence type="predicted"/>
<feature type="compositionally biased region" description="Basic and acidic residues" evidence="8">
    <location>
        <begin position="567"/>
        <end position="582"/>
    </location>
</feature>
<keyword evidence="2" id="KW-0813">Transport</keyword>
<keyword evidence="5" id="KW-0811">Translocation</keyword>
<feature type="compositionally biased region" description="Polar residues" evidence="8">
    <location>
        <begin position="497"/>
        <end position="516"/>
    </location>
</feature>
<keyword evidence="3" id="KW-0509">mRNA transport</keyword>
<keyword evidence="6" id="KW-0906">Nuclear pore complex</keyword>
<feature type="region of interest" description="Disordered" evidence="8">
    <location>
        <begin position="1"/>
        <end position="161"/>
    </location>
</feature>
<feature type="compositionally biased region" description="Low complexity" evidence="8">
    <location>
        <begin position="553"/>
        <end position="564"/>
    </location>
</feature>
<dbReference type="Gene3D" id="2.30.29.30">
    <property type="entry name" value="Pleckstrin-homology domain (PH domain)/Phosphotyrosine-binding domain (PTB)"/>
    <property type="match status" value="1"/>
</dbReference>
<feature type="compositionally biased region" description="Low complexity" evidence="8">
    <location>
        <begin position="299"/>
        <end position="309"/>
    </location>
</feature>
<protein>
    <recommendedName>
        <fullName evidence="9">RanBD1 domain-containing protein</fullName>
    </recommendedName>
</protein>
<evidence type="ECO:0000256" key="7">
    <source>
        <dbReference type="ARBA" id="ARBA00023242"/>
    </source>
</evidence>